<accession>A0AA95NBQ7</accession>
<sequence length="245" mass="26408">MEVNMVRVDIRTSFSLLCLLLFQAGAAVAQADSGATSNEALATISGFAREFCLSADSTSRSTSVELSGDAKVKLNAVISKIVGLEIGGGGKYIDTNTEGVLQKDLAAAYQDTNRCRMAVLELLGNRLLPAQAPSASAARMAGRWRDGTDDTVFINVVVRGRDFHSIEYNRFGQPTGSIDAVVAEGNVEGMYFIEPTQPGNKTFVVAERTMVGTVTMRLSQDEQRLVGTFVTKKANMAVPFEWVRP</sequence>
<dbReference type="AlphaFoldDB" id="A0AA95NBQ7"/>
<dbReference type="KEGG" id="pais:PFX98_00990"/>
<dbReference type="Proteomes" id="UP001177769">
    <property type="component" value="Chromosome"/>
</dbReference>
<evidence type="ECO:0000313" key="2">
    <source>
        <dbReference type="EMBL" id="WIT12210.1"/>
    </source>
</evidence>
<keyword evidence="1" id="KW-0732">Signal</keyword>
<dbReference type="RefSeq" id="WP_285233303.1">
    <property type="nucleotide sequence ID" value="NZ_CP116346.1"/>
</dbReference>
<feature type="chain" id="PRO_5041656440" evidence="1">
    <location>
        <begin position="30"/>
        <end position="245"/>
    </location>
</feature>
<evidence type="ECO:0000313" key="3">
    <source>
        <dbReference type="Proteomes" id="UP001177769"/>
    </source>
</evidence>
<feature type="signal peptide" evidence="1">
    <location>
        <begin position="1"/>
        <end position="29"/>
    </location>
</feature>
<gene>
    <name evidence="2" type="ORF">PFX98_00990</name>
</gene>
<keyword evidence="3" id="KW-1185">Reference proteome</keyword>
<organism evidence="2 3">
    <name type="scientific">Paucibacter sediminis</name>
    <dbReference type="NCBI Taxonomy" id="3019553"/>
    <lineage>
        <taxon>Bacteria</taxon>
        <taxon>Pseudomonadati</taxon>
        <taxon>Pseudomonadota</taxon>
        <taxon>Betaproteobacteria</taxon>
        <taxon>Burkholderiales</taxon>
        <taxon>Sphaerotilaceae</taxon>
        <taxon>Roseateles</taxon>
    </lineage>
</organism>
<evidence type="ECO:0000256" key="1">
    <source>
        <dbReference type="SAM" id="SignalP"/>
    </source>
</evidence>
<protein>
    <submittedName>
        <fullName evidence="2">Uncharacterized protein</fullName>
    </submittedName>
</protein>
<reference evidence="2" key="1">
    <citation type="submission" date="2023-01" db="EMBL/GenBank/DDBJ databases">
        <title>Whole genome sequence of Paucibacter sp. S2-9 isolated from pond sediment.</title>
        <authorList>
            <person name="Jung J.Y."/>
        </authorList>
    </citation>
    <scope>NUCLEOTIDE SEQUENCE</scope>
    <source>
        <strain evidence="2">S2-9</strain>
    </source>
</reference>
<proteinExistence type="predicted"/>
<dbReference type="EMBL" id="CP116346">
    <property type="protein sequence ID" value="WIT12210.1"/>
    <property type="molecule type" value="Genomic_DNA"/>
</dbReference>
<name>A0AA95NBQ7_9BURK</name>